<dbReference type="GO" id="GO:0005524">
    <property type="term" value="F:ATP binding"/>
    <property type="evidence" value="ECO:0007669"/>
    <property type="project" value="UniProtKB-UniRule"/>
</dbReference>
<sequence length="902" mass="103634">MSIQSSAAITQQNTTQLNTESDVKESHKFNFIYTSDLDDVFFRIKCGTLEGLETNCKLNDHLVSPHLYITCDLYSNGHLLCPTQQTPYKHMTTRFDWNEWLLFPLKLSDIPRDTLLSLTVVDTSSGGKPLILGGTAITVFGKHGSLRRGMYDLRVWPNTNNNSDDNHMNKGKHNISDEINRLNKLKKKYRNGELVRIDWLDRLTFLEIENKVQNEKKNTSYIYLSIEFPVVSINGVDHSVVYFERGAEESCQYSFIENDLVIIADPEMSLENLVESKHHKLSRSVRSGINDRDLKPNAAVRDQLNAIMCYPPTKVLTNEEQDLLWKFRFYLVNQKKALTKFLKSVNWQLTNEAHQAIQLLANWQPIDIEDALELLSPLFQHQAVRRYAVTRLRHAPDEELLLYLLQLVQALKYENFEDIRLAFEREKTIPMEDKTTDRERKSSTSSAVLSDSLNSLRIEVQTNENIESDANEKEEDLSTFLISRTSANDTLANYFFWYLMVECENGQINDVSNTTTNANNASEPIRVSDMYLIMMRRFSCRLHRGSADMKARRQLLTRQQTFVEKLVALMKVVARENGNRKKKIERLQNLLSDADTFKINFTTFDPLPLPLDPDIKITGVMPSKATLFKSALMPGKLAFMTTNNSEYFLIFKHGDDLRQDQLILQMITLMDKLLRRENLDLKLTPYRVLATSSKHGFVQFIDSISVAEALAAEGSIQNYFRKHTPADAIYGISPEVMDAYVKSCAGYCVITYLLGVGDRHLDNLLLTRTGKLFHIDFGFILGRDPKPMPPPMKLSREMVDAMGGTNSEHYQSFRKLCYTAFLHLRRHANLILNLFSLMVDASVPDIALEPDKTVKKVQDKFRLDLNDEEAVHYMQALIDVSVKAVIPAVVEQIHKMAQYWRN</sequence>
<dbReference type="InterPro" id="IPR057756">
    <property type="entry name" value="PI3-kinase_type3/VPS34_cat"/>
</dbReference>
<evidence type="ECO:0000313" key="14">
    <source>
        <dbReference type="Proteomes" id="UP000728032"/>
    </source>
</evidence>
<dbReference type="Pfam" id="PF00454">
    <property type="entry name" value="PI3_PI4_kinase"/>
    <property type="match status" value="1"/>
</dbReference>
<evidence type="ECO:0000256" key="4">
    <source>
        <dbReference type="ARBA" id="ARBA00022741"/>
    </source>
</evidence>
<dbReference type="Pfam" id="PF00613">
    <property type="entry name" value="PI3Ka"/>
    <property type="match status" value="1"/>
</dbReference>
<protein>
    <recommendedName>
        <fullName evidence="2 8">Phosphatidylinositol 3-kinase catalytic subunit type 3</fullName>
        <ecNumber evidence="1 8">2.7.1.137</ecNumber>
    </recommendedName>
</protein>
<dbReference type="Gene3D" id="3.30.1010.10">
    <property type="entry name" value="Phosphatidylinositol 3-kinase Catalytic Subunit, Chain A, domain 4"/>
    <property type="match status" value="1"/>
</dbReference>
<dbReference type="GO" id="GO:0034272">
    <property type="term" value="C:phosphatidylinositol 3-kinase complex, class III, type II"/>
    <property type="evidence" value="ECO:0007669"/>
    <property type="project" value="TreeGrafter"/>
</dbReference>
<dbReference type="InterPro" id="IPR035892">
    <property type="entry name" value="C2_domain_sf"/>
</dbReference>
<evidence type="ECO:0000256" key="5">
    <source>
        <dbReference type="ARBA" id="ARBA00022777"/>
    </source>
</evidence>
<dbReference type="GO" id="GO:0000045">
    <property type="term" value="P:autophagosome assembly"/>
    <property type="evidence" value="ECO:0007669"/>
    <property type="project" value="TreeGrafter"/>
</dbReference>
<dbReference type="GO" id="GO:0005768">
    <property type="term" value="C:endosome"/>
    <property type="evidence" value="ECO:0007669"/>
    <property type="project" value="TreeGrafter"/>
</dbReference>
<dbReference type="EC" id="2.7.1.137" evidence="1 8"/>
<evidence type="ECO:0000256" key="1">
    <source>
        <dbReference type="ARBA" id="ARBA00012073"/>
    </source>
</evidence>
<evidence type="ECO:0000256" key="3">
    <source>
        <dbReference type="ARBA" id="ARBA00022679"/>
    </source>
</evidence>
<dbReference type="GO" id="GO:0006897">
    <property type="term" value="P:endocytosis"/>
    <property type="evidence" value="ECO:0007669"/>
    <property type="project" value="TreeGrafter"/>
</dbReference>
<organism evidence="13">
    <name type="scientific">Oppiella nova</name>
    <dbReference type="NCBI Taxonomy" id="334625"/>
    <lineage>
        <taxon>Eukaryota</taxon>
        <taxon>Metazoa</taxon>
        <taxon>Ecdysozoa</taxon>
        <taxon>Arthropoda</taxon>
        <taxon>Chelicerata</taxon>
        <taxon>Arachnida</taxon>
        <taxon>Acari</taxon>
        <taxon>Acariformes</taxon>
        <taxon>Sarcoptiformes</taxon>
        <taxon>Oribatida</taxon>
        <taxon>Brachypylina</taxon>
        <taxon>Oppioidea</taxon>
        <taxon>Oppiidae</taxon>
        <taxon>Oppiella</taxon>
    </lineage>
</organism>
<keyword evidence="5 8" id="KW-0418">Kinase</keyword>
<dbReference type="Pfam" id="PF00792">
    <property type="entry name" value="PI3K_C2"/>
    <property type="match status" value="1"/>
</dbReference>
<dbReference type="Gene3D" id="2.60.40.150">
    <property type="entry name" value="C2 domain"/>
    <property type="match status" value="1"/>
</dbReference>
<name>A0A7R9M1G5_9ACAR</name>
<dbReference type="InterPro" id="IPR036940">
    <property type="entry name" value="PI3/4_kinase_cat_sf"/>
</dbReference>
<dbReference type="EMBL" id="CAJPVJ010004876">
    <property type="protein sequence ID" value="CAG2169009.1"/>
    <property type="molecule type" value="Genomic_DNA"/>
</dbReference>
<dbReference type="SMART" id="SM00145">
    <property type="entry name" value="PI3Ka"/>
    <property type="match status" value="1"/>
</dbReference>
<dbReference type="CDD" id="cd00896">
    <property type="entry name" value="PI3Kc_III"/>
    <property type="match status" value="1"/>
</dbReference>
<dbReference type="InterPro" id="IPR018936">
    <property type="entry name" value="PI3/4_kinase_CS"/>
</dbReference>
<comment type="catalytic activity">
    <reaction evidence="7">
        <text>a 1,2-diacyl-sn-glycero-3-phospho-(1D-myo-inositol) + ATP = a 1,2-diacyl-sn-glycero-3-phospho-(1D-myo-inositol-3-phosphate) + ADP + H(+)</text>
        <dbReference type="Rhea" id="RHEA:12709"/>
        <dbReference type="ChEBI" id="CHEBI:15378"/>
        <dbReference type="ChEBI" id="CHEBI:30616"/>
        <dbReference type="ChEBI" id="CHEBI:57880"/>
        <dbReference type="ChEBI" id="CHEBI:58088"/>
        <dbReference type="ChEBI" id="CHEBI:456216"/>
        <dbReference type="EC" id="2.7.1.137"/>
    </reaction>
    <physiologicalReaction direction="left-to-right" evidence="7">
        <dbReference type="Rhea" id="RHEA:12710"/>
    </physiologicalReaction>
</comment>
<dbReference type="FunFam" id="3.30.1010.10:FF:000002">
    <property type="entry name" value="Phosphatidylinositol 3-kinase catalytic subunit type 3"/>
    <property type="match status" value="1"/>
</dbReference>
<dbReference type="PANTHER" id="PTHR10048">
    <property type="entry name" value="PHOSPHATIDYLINOSITOL KINASE"/>
    <property type="match status" value="1"/>
</dbReference>
<evidence type="ECO:0000256" key="8">
    <source>
        <dbReference type="PIRNR" id="PIRNR000587"/>
    </source>
</evidence>
<proteinExistence type="inferred from homology"/>
<dbReference type="PROSITE" id="PS00916">
    <property type="entry name" value="PI3_4_KINASE_2"/>
    <property type="match status" value="1"/>
</dbReference>
<dbReference type="InterPro" id="IPR015433">
    <property type="entry name" value="PI3/4_kinase"/>
</dbReference>
<dbReference type="Gene3D" id="1.25.40.70">
    <property type="entry name" value="Phosphatidylinositol 3-kinase, accessory domain (PIK)"/>
    <property type="match status" value="1"/>
</dbReference>
<dbReference type="GO" id="GO:0048015">
    <property type="term" value="P:phosphatidylinositol-mediated signaling"/>
    <property type="evidence" value="ECO:0007669"/>
    <property type="project" value="TreeGrafter"/>
</dbReference>
<evidence type="ECO:0000259" key="12">
    <source>
        <dbReference type="PROSITE" id="PS51547"/>
    </source>
</evidence>
<evidence type="ECO:0000256" key="2">
    <source>
        <dbReference type="ARBA" id="ARBA00019787"/>
    </source>
</evidence>
<dbReference type="Gene3D" id="1.10.1070.11">
    <property type="entry name" value="Phosphatidylinositol 3-/4-kinase, catalytic domain"/>
    <property type="match status" value="1"/>
</dbReference>
<dbReference type="InterPro" id="IPR011009">
    <property type="entry name" value="Kinase-like_dom_sf"/>
</dbReference>
<feature type="domain" description="PIK helical" evidence="11">
    <location>
        <begin position="291"/>
        <end position="522"/>
    </location>
</feature>
<dbReference type="CDD" id="cd00870">
    <property type="entry name" value="PI3Ka_III"/>
    <property type="match status" value="1"/>
</dbReference>
<evidence type="ECO:0000256" key="6">
    <source>
        <dbReference type="ARBA" id="ARBA00022840"/>
    </source>
</evidence>
<dbReference type="SUPFAM" id="SSF49562">
    <property type="entry name" value="C2 domain (Calcium/lipid-binding domain, CaLB)"/>
    <property type="match status" value="1"/>
</dbReference>
<dbReference type="SUPFAM" id="SSF48371">
    <property type="entry name" value="ARM repeat"/>
    <property type="match status" value="1"/>
</dbReference>
<dbReference type="InterPro" id="IPR016024">
    <property type="entry name" value="ARM-type_fold"/>
</dbReference>
<dbReference type="PIRSF" id="PIRSF000587">
    <property type="entry name" value="PI3K_Vps34"/>
    <property type="match status" value="1"/>
</dbReference>
<gene>
    <name evidence="13" type="ORF">ONB1V03_LOCUS8493</name>
</gene>
<evidence type="ECO:0000313" key="13">
    <source>
        <dbReference type="EMBL" id="CAD7651813.1"/>
    </source>
</evidence>
<dbReference type="GO" id="GO:0000407">
    <property type="term" value="C:phagophore assembly site"/>
    <property type="evidence" value="ECO:0007669"/>
    <property type="project" value="TreeGrafter"/>
</dbReference>
<feature type="domain" description="C2 PI3K-type" evidence="12">
    <location>
        <begin position="38"/>
        <end position="211"/>
    </location>
</feature>
<dbReference type="InterPro" id="IPR008290">
    <property type="entry name" value="PI3K_Vps34"/>
</dbReference>
<evidence type="ECO:0000259" key="10">
    <source>
        <dbReference type="PROSITE" id="PS50290"/>
    </source>
</evidence>
<dbReference type="SUPFAM" id="SSF56112">
    <property type="entry name" value="Protein kinase-like (PK-like)"/>
    <property type="match status" value="1"/>
</dbReference>
<keyword evidence="6 8" id="KW-0067">ATP-binding</keyword>
<comment type="similarity">
    <text evidence="8 9">Belongs to the PI3/PI4-kinase family.</text>
</comment>
<dbReference type="PANTHER" id="PTHR10048:SF7">
    <property type="entry name" value="PHOSPHATIDYLINOSITOL 3-KINASE CATALYTIC SUBUNIT TYPE 3"/>
    <property type="match status" value="1"/>
</dbReference>
<dbReference type="GO" id="GO:0005777">
    <property type="term" value="C:peroxisome"/>
    <property type="evidence" value="ECO:0007669"/>
    <property type="project" value="TreeGrafter"/>
</dbReference>
<dbReference type="InterPro" id="IPR001263">
    <property type="entry name" value="PI3K_accessory_dom"/>
</dbReference>
<keyword evidence="3 8" id="KW-0808">Transferase</keyword>
<dbReference type="CDD" id="cd08397">
    <property type="entry name" value="C2_PI3K_class_III"/>
    <property type="match status" value="1"/>
</dbReference>
<dbReference type="InterPro" id="IPR000403">
    <property type="entry name" value="PI3/4_kinase_cat_dom"/>
</dbReference>
<dbReference type="Proteomes" id="UP000728032">
    <property type="component" value="Unassembled WGS sequence"/>
</dbReference>
<dbReference type="PROSITE" id="PS00915">
    <property type="entry name" value="PI3_4_KINASE_1"/>
    <property type="match status" value="1"/>
</dbReference>
<dbReference type="FunFam" id="1.10.1070.11:FF:000002">
    <property type="entry name" value="Phosphatidylinositol 3-kinase catalytic subunit type 3"/>
    <property type="match status" value="1"/>
</dbReference>
<accession>A0A7R9M1G5</accession>
<keyword evidence="14" id="KW-1185">Reference proteome</keyword>
<dbReference type="AlphaFoldDB" id="A0A7R9M1G5"/>
<dbReference type="GO" id="GO:0016303">
    <property type="term" value="F:1-phosphatidylinositol-3-kinase activity"/>
    <property type="evidence" value="ECO:0007669"/>
    <property type="project" value="UniProtKB-UniRule"/>
</dbReference>
<keyword evidence="4 8" id="KW-0547">Nucleotide-binding</keyword>
<dbReference type="PROSITE" id="PS51545">
    <property type="entry name" value="PIK_HELICAL"/>
    <property type="match status" value="1"/>
</dbReference>
<reference evidence="13" key="1">
    <citation type="submission" date="2020-11" db="EMBL/GenBank/DDBJ databases">
        <authorList>
            <person name="Tran Van P."/>
        </authorList>
    </citation>
    <scope>NUCLEOTIDE SEQUENCE</scope>
</reference>
<feature type="domain" description="PI3K/PI4K catalytic" evidence="10">
    <location>
        <begin position="621"/>
        <end position="886"/>
    </location>
</feature>
<dbReference type="InterPro" id="IPR042236">
    <property type="entry name" value="PI3K_accessory_sf"/>
</dbReference>
<dbReference type="SMART" id="SM00142">
    <property type="entry name" value="PI3K_C2"/>
    <property type="match status" value="1"/>
</dbReference>
<evidence type="ECO:0000256" key="7">
    <source>
        <dbReference type="ARBA" id="ARBA00023985"/>
    </source>
</evidence>
<dbReference type="InterPro" id="IPR002420">
    <property type="entry name" value="PI3K-type_C2_dom"/>
</dbReference>
<dbReference type="PROSITE" id="PS51547">
    <property type="entry name" value="C2_PI3K"/>
    <property type="match status" value="1"/>
</dbReference>
<dbReference type="SMART" id="SM00146">
    <property type="entry name" value="PI3Kc"/>
    <property type="match status" value="1"/>
</dbReference>
<dbReference type="EMBL" id="OC919701">
    <property type="protein sequence ID" value="CAD7651813.1"/>
    <property type="molecule type" value="Genomic_DNA"/>
</dbReference>
<dbReference type="GO" id="GO:0034271">
    <property type="term" value="C:phosphatidylinositol 3-kinase complex, class III, type I"/>
    <property type="evidence" value="ECO:0007669"/>
    <property type="project" value="TreeGrafter"/>
</dbReference>
<evidence type="ECO:0000256" key="9">
    <source>
        <dbReference type="PROSITE-ProRule" id="PRU00880"/>
    </source>
</evidence>
<dbReference type="OrthoDB" id="67688at2759"/>
<evidence type="ECO:0000259" key="11">
    <source>
        <dbReference type="PROSITE" id="PS51545"/>
    </source>
</evidence>
<dbReference type="PROSITE" id="PS50290">
    <property type="entry name" value="PI3_4_KINASE_3"/>
    <property type="match status" value="1"/>
</dbReference>